<keyword evidence="1" id="KW-0732">Signal</keyword>
<accession>A0A5E7KW21</accession>
<evidence type="ECO:0000313" key="3">
    <source>
        <dbReference type="Proteomes" id="UP000326067"/>
    </source>
</evidence>
<evidence type="ECO:0000313" key="2">
    <source>
        <dbReference type="EMBL" id="VVP05589.1"/>
    </source>
</evidence>
<dbReference type="PROSITE" id="PS51257">
    <property type="entry name" value="PROKAR_LIPOPROTEIN"/>
    <property type="match status" value="1"/>
</dbReference>
<protein>
    <recommendedName>
        <fullName evidence="4">Lipoprotein</fullName>
    </recommendedName>
</protein>
<evidence type="ECO:0000256" key="1">
    <source>
        <dbReference type="SAM" id="SignalP"/>
    </source>
</evidence>
<proteinExistence type="predicted"/>
<feature type="chain" id="PRO_5022888333" description="Lipoprotein" evidence="1">
    <location>
        <begin position="20"/>
        <end position="52"/>
    </location>
</feature>
<organism evidence="2 3">
    <name type="scientific">Pseudomonas fluorescens</name>
    <dbReference type="NCBI Taxonomy" id="294"/>
    <lineage>
        <taxon>Bacteria</taxon>
        <taxon>Pseudomonadati</taxon>
        <taxon>Pseudomonadota</taxon>
        <taxon>Gammaproteobacteria</taxon>
        <taxon>Pseudomonadales</taxon>
        <taxon>Pseudomonadaceae</taxon>
        <taxon>Pseudomonas</taxon>
    </lineage>
</organism>
<feature type="signal peptide" evidence="1">
    <location>
        <begin position="1"/>
        <end position="19"/>
    </location>
</feature>
<evidence type="ECO:0008006" key="4">
    <source>
        <dbReference type="Google" id="ProtNLM"/>
    </source>
</evidence>
<gene>
    <name evidence="2" type="ORF">PS847_03053</name>
</gene>
<sequence length="52" mass="5526" precursor="true">MKTLIAILVLIALSGCSNGQFFPGGYGSELAHKCHIDPYSAECLQPPAVLHN</sequence>
<dbReference type="Proteomes" id="UP000326067">
    <property type="component" value="Unassembled WGS sequence"/>
</dbReference>
<dbReference type="AlphaFoldDB" id="A0A5E7KW21"/>
<reference evidence="2 3" key="1">
    <citation type="submission" date="2019-09" db="EMBL/GenBank/DDBJ databases">
        <authorList>
            <person name="Chandra G."/>
            <person name="Truman W A."/>
        </authorList>
    </citation>
    <scope>NUCLEOTIDE SEQUENCE [LARGE SCALE GENOMIC DNA]</scope>
    <source>
        <strain evidence="2">PS847</strain>
    </source>
</reference>
<name>A0A5E7KW21_PSEFL</name>
<dbReference type="EMBL" id="CABVIC010000003">
    <property type="protein sequence ID" value="VVP05589.1"/>
    <property type="molecule type" value="Genomic_DNA"/>
</dbReference>